<accession>A0AAV1YML5</accession>
<evidence type="ECO:0000313" key="2">
    <source>
        <dbReference type="Proteomes" id="UP001497480"/>
    </source>
</evidence>
<evidence type="ECO:0000313" key="1">
    <source>
        <dbReference type="EMBL" id="CAL0334169.1"/>
    </source>
</evidence>
<reference evidence="1 2" key="1">
    <citation type="submission" date="2024-03" db="EMBL/GenBank/DDBJ databases">
        <authorList>
            <person name="Martinez-Hernandez J."/>
        </authorList>
    </citation>
    <scope>NUCLEOTIDE SEQUENCE [LARGE SCALE GENOMIC DNA]</scope>
</reference>
<protein>
    <submittedName>
        <fullName evidence="1">Uncharacterized protein</fullName>
    </submittedName>
</protein>
<dbReference type="Proteomes" id="UP001497480">
    <property type="component" value="Unassembled WGS sequence"/>
</dbReference>
<organism evidence="1 2">
    <name type="scientific">Lupinus luteus</name>
    <name type="common">European yellow lupine</name>
    <dbReference type="NCBI Taxonomy" id="3873"/>
    <lineage>
        <taxon>Eukaryota</taxon>
        <taxon>Viridiplantae</taxon>
        <taxon>Streptophyta</taxon>
        <taxon>Embryophyta</taxon>
        <taxon>Tracheophyta</taxon>
        <taxon>Spermatophyta</taxon>
        <taxon>Magnoliopsida</taxon>
        <taxon>eudicotyledons</taxon>
        <taxon>Gunneridae</taxon>
        <taxon>Pentapetalae</taxon>
        <taxon>rosids</taxon>
        <taxon>fabids</taxon>
        <taxon>Fabales</taxon>
        <taxon>Fabaceae</taxon>
        <taxon>Papilionoideae</taxon>
        <taxon>50 kb inversion clade</taxon>
        <taxon>genistoids sensu lato</taxon>
        <taxon>core genistoids</taxon>
        <taxon>Genisteae</taxon>
        <taxon>Lupinus</taxon>
    </lineage>
</organism>
<keyword evidence="2" id="KW-1185">Reference proteome</keyword>
<name>A0AAV1YML5_LUPLU</name>
<proteinExistence type="predicted"/>
<gene>
    <name evidence="1" type="ORF">LLUT_LOCUS35229</name>
</gene>
<comment type="caution">
    <text evidence="1">The sequence shown here is derived from an EMBL/GenBank/DDBJ whole genome shotgun (WGS) entry which is preliminary data.</text>
</comment>
<sequence>MMNETKLLRVRSCEVVITSVNNPKLCHADSNFTEKLRTRTLILTPEIHKLLSSME</sequence>
<dbReference type="EMBL" id="CAXHTB010000025">
    <property type="protein sequence ID" value="CAL0334169.1"/>
    <property type="molecule type" value="Genomic_DNA"/>
</dbReference>
<dbReference type="AlphaFoldDB" id="A0AAV1YML5"/>